<reference evidence="1" key="1">
    <citation type="submission" date="2021-10" db="EMBL/GenBank/DDBJ databases">
        <title>Streptomyces nigrumlapis sp.nov.,an antimicrobial producing actinobacterium isolated from Black Gobi rocks.</title>
        <authorList>
            <person name="Wen Y."/>
            <person name="Zhang W."/>
            <person name="Liu X.G."/>
        </authorList>
    </citation>
    <scope>NUCLEOTIDE SEQUENCE</scope>
    <source>
        <strain evidence="1">ST13-2-2</strain>
    </source>
</reference>
<dbReference type="InterPro" id="IPR011042">
    <property type="entry name" value="6-blade_b-propeller_TolB-like"/>
</dbReference>
<protein>
    <submittedName>
        <fullName evidence="1">Uncharacterized protein</fullName>
    </submittedName>
</protein>
<proteinExistence type="predicted"/>
<dbReference type="SUPFAM" id="SSF101898">
    <property type="entry name" value="NHL repeat"/>
    <property type="match status" value="1"/>
</dbReference>
<sequence>MDLTSGARREVASKLGDINDVALDGNGTPYVADYSGGRLLRVDLSDGSPHKVASVTGAYGVALDGTGKAYIADRHNGHLHEVDLADGAWRVVATGLGKAMGVGLEHGNGQIYVSNQAGELWRISQRAFQGPGNVVKAPTES</sequence>
<evidence type="ECO:0000313" key="1">
    <source>
        <dbReference type="EMBL" id="UQA91449.1"/>
    </source>
</evidence>
<keyword evidence="2" id="KW-1185">Reference proteome</keyword>
<dbReference type="RefSeq" id="WP_248862276.1">
    <property type="nucleotide sequence ID" value="NZ_CP086322.1"/>
</dbReference>
<dbReference type="Gene3D" id="2.120.10.30">
    <property type="entry name" value="TolB, C-terminal domain"/>
    <property type="match status" value="1"/>
</dbReference>
<name>A0ABY4M106_9ACTN</name>
<dbReference type="EMBL" id="CP086322">
    <property type="protein sequence ID" value="UQA91449.1"/>
    <property type="molecule type" value="Genomic_DNA"/>
</dbReference>
<dbReference type="Proteomes" id="UP000830115">
    <property type="component" value="Chromosome"/>
</dbReference>
<evidence type="ECO:0000313" key="2">
    <source>
        <dbReference type="Proteomes" id="UP000830115"/>
    </source>
</evidence>
<gene>
    <name evidence="1" type="ORF">K9S39_05760</name>
</gene>
<organism evidence="1 2">
    <name type="scientific">Streptomyces halobius</name>
    <dbReference type="NCBI Taxonomy" id="2879846"/>
    <lineage>
        <taxon>Bacteria</taxon>
        <taxon>Bacillati</taxon>
        <taxon>Actinomycetota</taxon>
        <taxon>Actinomycetes</taxon>
        <taxon>Kitasatosporales</taxon>
        <taxon>Streptomycetaceae</taxon>
        <taxon>Streptomyces</taxon>
    </lineage>
</organism>
<accession>A0ABY4M106</accession>